<evidence type="ECO:0000256" key="4">
    <source>
        <dbReference type="ARBA" id="ARBA00022679"/>
    </source>
</evidence>
<dbReference type="PANTHER" id="PTHR11214">
    <property type="entry name" value="BETA-1,3-N-ACETYLGLUCOSAMINYLTRANSFERASE"/>
    <property type="match status" value="1"/>
</dbReference>
<evidence type="ECO:0000256" key="1">
    <source>
        <dbReference type="ARBA" id="ARBA00004323"/>
    </source>
</evidence>
<dbReference type="GO" id="GO:0000139">
    <property type="term" value="C:Golgi membrane"/>
    <property type="evidence" value="ECO:0007669"/>
    <property type="project" value="UniProtKB-SubCell"/>
</dbReference>
<dbReference type="AlphaFoldDB" id="A0AAD5LEE0"/>
<sequence length="453" mass="50982">MARKLKQLLFSVWITSCCLLTVITYHSFNPIFSSKEGMAIIPRHSSTSQEMRMPQSVEEKSNENVITIDRKLLDYLKPRLPRTAYDGVDNYTGLMTAMLGLKELTNVQPLIPNMGPVINDVTSFKYPISVASCGQRKTTSRSVFVSIMSSPNHFDKRSIIRQTWANHLNNQSNVNKQLDVLGFTFVVGLTKDRTVQDKMMDESEQHGDILQVDVYEEQANVSVKTAGLLNWVNMHCPQTDYLLKVDDDVYVNVHNLATVLYAFSPFVQSLYGRLADGGIPRRSNSEGPFSVESWPWSRIPIHLQGGGVIIAGSAVRSLLAAMQTTPYFIMDDIYLTGLCAEKAGLLIRASHWIFADQAETYPNACFARSNVMWSSKSEDHMITSHFVTESFYRNATNNAHCVLTTYVLNPNETLGVFVDRTINTPALVSEFHFKSVIPKKWVSILTSTKQSLR</sequence>
<reference evidence="11 12" key="1">
    <citation type="submission" date="2022-05" db="EMBL/GenBank/DDBJ databases">
        <title>A multi-omics perspective on studying reproductive biology in Daphnia sinensis.</title>
        <authorList>
            <person name="Jia J."/>
        </authorList>
    </citation>
    <scope>NUCLEOTIDE SEQUENCE [LARGE SCALE GENOMIC DNA]</scope>
    <source>
        <strain evidence="11 12">WSL</strain>
    </source>
</reference>
<dbReference type="GO" id="GO:0006493">
    <property type="term" value="P:protein O-linked glycosylation"/>
    <property type="evidence" value="ECO:0007669"/>
    <property type="project" value="TreeGrafter"/>
</dbReference>
<evidence type="ECO:0000256" key="9">
    <source>
        <dbReference type="ARBA" id="ARBA00023136"/>
    </source>
</evidence>
<evidence type="ECO:0000256" key="6">
    <source>
        <dbReference type="ARBA" id="ARBA00022968"/>
    </source>
</evidence>
<evidence type="ECO:0000313" key="12">
    <source>
        <dbReference type="Proteomes" id="UP000820818"/>
    </source>
</evidence>
<keyword evidence="6" id="KW-0735">Signal-anchor</keyword>
<evidence type="ECO:0000256" key="10">
    <source>
        <dbReference type="RuleBase" id="RU363063"/>
    </source>
</evidence>
<name>A0AAD5LEE0_9CRUS</name>
<dbReference type="InterPro" id="IPR002659">
    <property type="entry name" value="Glyco_trans_31"/>
</dbReference>
<dbReference type="PANTHER" id="PTHR11214:SF334">
    <property type="entry name" value="HEXOSYLTRANSFERASE"/>
    <property type="match status" value="1"/>
</dbReference>
<keyword evidence="12" id="KW-1185">Reference proteome</keyword>
<dbReference type="EC" id="2.4.1.-" evidence="10"/>
<keyword evidence="3 10" id="KW-0328">Glycosyltransferase</keyword>
<dbReference type="EMBL" id="WJBH02000003">
    <property type="protein sequence ID" value="KAI9561205.1"/>
    <property type="molecule type" value="Genomic_DNA"/>
</dbReference>
<organism evidence="11 12">
    <name type="scientific">Daphnia sinensis</name>
    <dbReference type="NCBI Taxonomy" id="1820382"/>
    <lineage>
        <taxon>Eukaryota</taxon>
        <taxon>Metazoa</taxon>
        <taxon>Ecdysozoa</taxon>
        <taxon>Arthropoda</taxon>
        <taxon>Crustacea</taxon>
        <taxon>Branchiopoda</taxon>
        <taxon>Diplostraca</taxon>
        <taxon>Cladocera</taxon>
        <taxon>Anomopoda</taxon>
        <taxon>Daphniidae</taxon>
        <taxon>Daphnia</taxon>
        <taxon>Daphnia similis group</taxon>
    </lineage>
</organism>
<dbReference type="PROSITE" id="PS51257">
    <property type="entry name" value="PROKAR_LIPOPROTEIN"/>
    <property type="match status" value="1"/>
</dbReference>
<dbReference type="Pfam" id="PF01762">
    <property type="entry name" value="Galactosyl_T"/>
    <property type="match status" value="1"/>
</dbReference>
<accession>A0AAD5LEE0</accession>
<dbReference type="Proteomes" id="UP000820818">
    <property type="component" value="Linkage Group LG3"/>
</dbReference>
<keyword evidence="8 10" id="KW-0333">Golgi apparatus</keyword>
<evidence type="ECO:0000256" key="8">
    <source>
        <dbReference type="ARBA" id="ARBA00023034"/>
    </source>
</evidence>
<proteinExistence type="inferred from homology"/>
<keyword evidence="7" id="KW-1133">Transmembrane helix</keyword>
<evidence type="ECO:0000256" key="3">
    <source>
        <dbReference type="ARBA" id="ARBA00022676"/>
    </source>
</evidence>
<keyword evidence="4" id="KW-0808">Transferase</keyword>
<comment type="subcellular location">
    <subcellularLocation>
        <location evidence="1 10">Golgi apparatus membrane</location>
        <topology evidence="1 10">Single-pass type II membrane protein</topology>
    </subcellularLocation>
</comment>
<keyword evidence="5" id="KW-0812">Transmembrane</keyword>
<comment type="similarity">
    <text evidence="2 10">Belongs to the glycosyltransferase 31 family.</text>
</comment>
<evidence type="ECO:0000313" key="11">
    <source>
        <dbReference type="EMBL" id="KAI9561205.1"/>
    </source>
</evidence>
<dbReference type="Gene3D" id="3.90.550.50">
    <property type="match status" value="1"/>
</dbReference>
<keyword evidence="9" id="KW-0472">Membrane</keyword>
<comment type="caution">
    <text evidence="11">The sequence shown here is derived from an EMBL/GenBank/DDBJ whole genome shotgun (WGS) entry which is preliminary data.</text>
</comment>
<evidence type="ECO:0000256" key="2">
    <source>
        <dbReference type="ARBA" id="ARBA00008661"/>
    </source>
</evidence>
<gene>
    <name evidence="11" type="ORF">GHT06_012161</name>
</gene>
<dbReference type="GO" id="GO:0016758">
    <property type="term" value="F:hexosyltransferase activity"/>
    <property type="evidence" value="ECO:0007669"/>
    <property type="project" value="InterPro"/>
</dbReference>
<evidence type="ECO:0000256" key="5">
    <source>
        <dbReference type="ARBA" id="ARBA00022692"/>
    </source>
</evidence>
<protein>
    <recommendedName>
        <fullName evidence="10">Hexosyltransferase</fullName>
        <ecNumber evidence="10">2.4.1.-</ecNumber>
    </recommendedName>
</protein>
<evidence type="ECO:0000256" key="7">
    <source>
        <dbReference type="ARBA" id="ARBA00022989"/>
    </source>
</evidence>